<keyword evidence="8" id="KW-0963">Cytoplasm</keyword>
<comment type="caution">
    <text evidence="8">Lacks conserved residue(s) required for the propagation of feature annotation.</text>
</comment>
<evidence type="ECO:0000256" key="1">
    <source>
        <dbReference type="ARBA" id="ARBA00005196"/>
    </source>
</evidence>
<dbReference type="Pfam" id="PF01678">
    <property type="entry name" value="DAP_epimerase"/>
    <property type="match status" value="2"/>
</dbReference>
<feature type="binding site" evidence="8">
    <location>
        <position position="73"/>
    </location>
    <ligand>
        <name>substrate</name>
    </ligand>
</feature>
<sequence length="278" mass="30633">MTNTTSHIPFTKMQGAGNDFVLLDNRNLNLSEEDIAELAPAICERKFGVGADGILGLSSPQLEAVDYTMLYRNPDGSPAGMCGNGARCIALFAHSLGFDKQHRFNVHEQIYEASITNSNTASIGFPMETSVQERSVADQELFETFTGTEHIVKQVNEEQLENKDQLVSEGRKLRYHQDFAPEGTNVNFICGNDTSSLELQTYERGVEDLTLACGTGAIASALAWHHIQEMTATSNIFSVETKGGKLDVGFSYYPDEKKYSNITLKGPAHFVFQGNFLQ</sequence>
<dbReference type="GO" id="GO:0008837">
    <property type="term" value="F:diaminopimelate epimerase activity"/>
    <property type="evidence" value="ECO:0007669"/>
    <property type="project" value="UniProtKB-UniRule"/>
</dbReference>
<evidence type="ECO:0000256" key="2">
    <source>
        <dbReference type="ARBA" id="ARBA00010219"/>
    </source>
</evidence>
<proteinExistence type="inferred from homology"/>
<comment type="catalytic activity">
    <reaction evidence="7 8">
        <text>(2S,6S)-2,6-diaminopimelate = meso-2,6-diaminopimelate</text>
        <dbReference type="Rhea" id="RHEA:15393"/>
        <dbReference type="ChEBI" id="CHEBI:57609"/>
        <dbReference type="ChEBI" id="CHEBI:57791"/>
        <dbReference type="EC" id="5.1.1.7"/>
    </reaction>
</comment>
<accession>A0A5D3YPH0</accession>
<dbReference type="NCBIfam" id="TIGR00652">
    <property type="entry name" value="DapF"/>
    <property type="match status" value="1"/>
</dbReference>
<dbReference type="PANTHER" id="PTHR31689">
    <property type="entry name" value="DIAMINOPIMELATE EPIMERASE, CHLOROPLASTIC"/>
    <property type="match status" value="1"/>
</dbReference>
<comment type="function">
    <text evidence="8">Catalyzes the stereoinversion of LL-2,6-diaminopimelate (L,L-DAP) to meso-diaminopimelate (meso-DAP), a precursor of L-lysine and an essential component of the bacterial peptidoglycan.</text>
</comment>
<dbReference type="PANTHER" id="PTHR31689:SF0">
    <property type="entry name" value="DIAMINOPIMELATE EPIMERASE"/>
    <property type="match status" value="1"/>
</dbReference>
<dbReference type="GO" id="GO:0005829">
    <property type="term" value="C:cytosol"/>
    <property type="evidence" value="ECO:0007669"/>
    <property type="project" value="TreeGrafter"/>
</dbReference>
<feature type="binding site" evidence="8">
    <location>
        <begin position="203"/>
        <end position="204"/>
    </location>
    <ligand>
        <name>substrate</name>
    </ligand>
</feature>
<evidence type="ECO:0000256" key="7">
    <source>
        <dbReference type="ARBA" id="ARBA00051712"/>
    </source>
</evidence>
<reference evidence="10 11" key="1">
    <citation type="submission" date="2019-07" db="EMBL/GenBank/DDBJ databases">
        <title>Genomic Encyclopedia of Archaeal and Bacterial Type Strains, Phase II (KMG-II): from individual species to whole genera.</title>
        <authorList>
            <person name="Goeker M."/>
        </authorList>
    </citation>
    <scope>NUCLEOTIDE SEQUENCE [LARGE SCALE GENOMIC DNA]</scope>
    <source>
        <strain evidence="10 11">DSM 21935</strain>
    </source>
</reference>
<dbReference type="EC" id="5.1.1.7" evidence="3 8"/>
<evidence type="ECO:0000256" key="3">
    <source>
        <dbReference type="ARBA" id="ARBA00013080"/>
    </source>
</evidence>
<keyword evidence="11" id="KW-1185">Reference proteome</keyword>
<dbReference type="SUPFAM" id="SSF54506">
    <property type="entry name" value="Diaminopimelate epimerase-like"/>
    <property type="match status" value="2"/>
</dbReference>
<feature type="binding site" evidence="8">
    <location>
        <begin position="83"/>
        <end position="84"/>
    </location>
    <ligand>
        <name>substrate</name>
    </ligand>
</feature>
<feature type="binding site" evidence="8">
    <location>
        <position position="18"/>
    </location>
    <ligand>
        <name>substrate</name>
    </ligand>
</feature>
<dbReference type="GO" id="GO:0009089">
    <property type="term" value="P:lysine biosynthetic process via diaminopimelate"/>
    <property type="evidence" value="ECO:0007669"/>
    <property type="project" value="UniProtKB-UniRule"/>
</dbReference>
<evidence type="ECO:0000256" key="4">
    <source>
        <dbReference type="ARBA" id="ARBA00022605"/>
    </source>
</evidence>
<dbReference type="AlphaFoldDB" id="A0A5D3YPH0"/>
<dbReference type="InterPro" id="IPR001653">
    <property type="entry name" value="DAP_epimerase_DapF"/>
</dbReference>
<evidence type="ECO:0000256" key="9">
    <source>
        <dbReference type="PROSITE-ProRule" id="PRU10125"/>
    </source>
</evidence>
<feature type="binding site" evidence="8">
    <location>
        <position position="185"/>
    </location>
    <ligand>
        <name>substrate</name>
    </ligand>
</feature>
<dbReference type="PROSITE" id="PS01326">
    <property type="entry name" value="DAP_EPIMERASE"/>
    <property type="match status" value="1"/>
</dbReference>
<gene>
    <name evidence="8" type="primary">dapF</name>
    <name evidence="10" type="ORF">LX73_0227</name>
</gene>
<feature type="active site" description="Proton donor" evidence="8">
    <location>
        <position position="82"/>
    </location>
</feature>
<evidence type="ECO:0000256" key="6">
    <source>
        <dbReference type="ARBA" id="ARBA00023235"/>
    </source>
</evidence>
<feature type="site" description="Could be important to modulate the pK values of the two catalytic cysteine residues" evidence="8">
    <location>
        <position position="203"/>
    </location>
</feature>
<keyword evidence="4 8" id="KW-0028">Amino-acid biosynthesis</keyword>
<evidence type="ECO:0000313" key="11">
    <source>
        <dbReference type="Proteomes" id="UP000324595"/>
    </source>
</evidence>
<keyword evidence="6 8" id="KW-0413">Isomerase</keyword>
<comment type="caution">
    <text evidence="10">The sequence shown here is derived from an EMBL/GenBank/DDBJ whole genome shotgun (WGS) entry which is preliminary data.</text>
</comment>
<dbReference type="UniPathway" id="UPA00034">
    <property type="reaction ID" value="UER00025"/>
</dbReference>
<feature type="binding site" evidence="8">
    <location>
        <begin position="214"/>
        <end position="215"/>
    </location>
    <ligand>
        <name>substrate</name>
    </ligand>
</feature>
<evidence type="ECO:0000313" key="10">
    <source>
        <dbReference type="EMBL" id="TYP94933.1"/>
    </source>
</evidence>
<feature type="active site" evidence="9">
    <location>
        <position position="82"/>
    </location>
</feature>
<dbReference type="EMBL" id="VNHY01000001">
    <property type="protein sequence ID" value="TYP94933.1"/>
    <property type="molecule type" value="Genomic_DNA"/>
</dbReference>
<dbReference type="InterPro" id="IPR018510">
    <property type="entry name" value="DAP_epimerase_AS"/>
</dbReference>
<comment type="subcellular location">
    <subcellularLocation>
        <location evidence="8">Cytoplasm</location>
    </subcellularLocation>
</comment>
<comment type="subunit">
    <text evidence="8">Homodimer.</text>
</comment>
<feature type="active site" description="Proton acceptor" evidence="8">
    <location>
        <position position="213"/>
    </location>
</feature>
<dbReference type="HAMAP" id="MF_00197">
    <property type="entry name" value="DAP_epimerase"/>
    <property type="match status" value="1"/>
</dbReference>
<keyword evidence="5 8" id="KW-0457">Lysine biosynthesis</keyword>
<dbReference type="RefSeq" id="WP_148897622.1">
    <property type="nucleotide sequence ID" value="NZ_VNHY01000001.1"/>
</dbReference>
<dbReference type="Gene3D" id="3.10.310.10">
    <property type="entry name" value="Diaminopimelate Epimerase, Chain A, domain 1"/>
    <property type="match status" value="2"/>
</dbReference>
<dbReference type="OrthoDB" id="9805408at2"/>
<organism evidence="10 11">
    <name type="scientific">Fodinibius salinus</name>
    <dbReference type="NCBI Taxonomy" id="860790"/>
    <lineage>
        <taxon>Bacteria</taxon>
        <taxon>Pseudomonadati</taxon>
        <taxon>Balneolota</taxon>
        <taxon>Balneolia</taxon>
        <taxon>Balneolales</taxon>
        <taxon>Balneolaceae</taxon>
        <taxon>Fodinibius</taxon>
    </lineage>
</organism>
<evidence type="ECO:0000256" key="8">
    <source>
        <dbReference type="HAMAP-Rule" id="MF_00197"/>
    </source>
</evidence>
<protein>
    <recommendedName>
        <fullName evidence="3 8">Diaminopimelate epimerase</fullName>
        <shortName evidence="8">DAP epimerase</shortName>
        <ecNumber evidence="3 8">5.1.1.7</ecNumber>
    </recommendedName>
    <alternativeName>
        <fullName evidence="8">PLP-independent amino acid racemase</fullName>
    </alternativeName>
</protein>
<name>A0A5D3YPH0_9BACT</name>
<feature type="site" description="Could be important to modulate the pK values of the two catalytic cysteine residues" evidence="8">
    <location>
        <position position="150"/>
    </location>
</feature>
<comment type="pathway">
    <text evidence="1 8">Amino-acid biosynthesis; L-lysine biosynthesis via DAP pathway; DL-2,6-diaminopimelate from LL-2,6-diaminopimelate: step 1/1.</text>
</comment>
<dbReference type="Proteomes" id="UP000324595">
    <property type="component" value="Unassembled WGS sequence"/>
</dbReference>
<evidence type="ECO:0000256" key="5">
    <source>
        <dbReference type="ARBA" id="ARBA00023154"/>
    </source>
</evidence>
<comment type="similarity">
    <text evidence="2 8">Belongs to the diaminopimelate epimerase family.</text>
</comment>